<evidence type="ECO:0000256" key="2">
    <source>
        <dbReference type="SAM" id="SignalP"/>
    </source>
</evidence>
<keyword evidence="1" id="KW-0697">Rotamase</keyword>
<protein>
    <recommendedName>
        <fullName evidence="3">PpiC domain-containing protein</fullName>
    </recommendedName>
</protein>
<evidence type="ECO:0000313" key="4">
    <source>
        <dbReference type="EMBL" id="HGE75455.1"/>
    </source>
</evidence>
<accession>A0A7V3RF34</accession>
<dbReference type="EMBL" id="DTPE01000197">
    <property type="protein sequence ID" value="HGE75455.1"/>
    <property type="molecule type" value="Genomic_DNA"/>
</dbReference>
<dbReference type="PANTHER" id="PTHR47245:SF2">
    <property type="entry name" value="PEPTIDYL-PROLYL CIS-TRANS ISOMERASE HP_0175-RELATED"/>
    <property type="match status" value="1"/>
</dbReference>
<keyword evidence="1" id="KW-0413">Isomerase</keyword>
<proteinExistence type="predicted"/>
<dbReference type="Pfam" id="PF00639">
    <property type="entry name" value="Rotamase"/>
    <property type="match status" value="1"/>
</dbReference>
<dbReference type="SUPFAM" id="SSF54534">
    <property type="entry name" value="FKBP-like"/>
    <property type="match status" value="1"/>
</dbReference>
<dbReference type="Gene3D" id="3.10.50.40">
    <property type="match status" value="1"/>
</dbReference>
<feature type="signal peptide" evidence="2">
    <location>
        <begin position="1"/>
        <end position="20"/>
    </location>
</feature>
<dbReference type="InterPro" id="IPR046357">
    <property type="entry name" value="PPIase_dom_sf"/>
</dbReference>
<dbReference type="InterPro" id="IPR027304">
    <property type="entry name" value="Trigger_fact/SurA_dom_sf"/>
</dbReference>
<evidence type="ECO:0000256" key="1">
    <source>
        <dbReference type="PROSITE-ProRule" id="PRU00278"/>
    </source>
</evidence>
<sequence length="350" mass="38452">MRKITIFLVISVFMSIALFAASATPTTVATPTVPATNATNTIVALVNGEPIYSGVLDMASNVAPTIAQLQKINPQMYSFMTTTKDGFNFLSAYNKSVLNNLVDSVLMEQIAKQKYNIVVTNDQALAQVKAQVAQMLSSYNLTEDQFSQYLQSQGYGDVNQFEQDSVFTMKFSMTLDQLKQAVTSSATVSTAEEQQYYNANLSNFKTPNEIDVEHIQLSSQASANYVLSQINSGAITFESAAAKYSLDTQTSNNNGDLGWIPESANMPDFEVKLFASKVGDIVGPIQIQSGSGWELFKVVGIKGPSVQSFADAQSQIMQQLISQKQSQMWSNWLQNIFQPFKQSSTIKIMI</sequence>
<name>A0A7V3RF34_9BACT</name>
<dbReference type="InterPro" id="IPR050245">
    <property type="entry name" value="PrsA_foldase"/>
</dbReference>
<comment type="caution">
    <text evidence="4">The sequence shown here is derived from an EMBL/GenBank/DDBJ whole genome shotgun (WGS) entry which is preliminary data.</text>
</comment>
<dbReference type="GO" id="GO:0003755">
    <property type="term" value="F:peptidyl-prolyl cis-trans isomerase activity"/>
    <property type="evidence" value="ECO:0007669"/>
    <property type="project" value="UniProtKB-KW"/>
</dbReference>
<reference evidence="4" key="1">
    <citation type="journal article" date="2020" name="mSystems">
        <title>Genome- and Community-Level Interaction Insights into Carbon Utilization and Element Cycling Functions of Hydrothermarchaeota in Hydrothermal Sediment.</title>
        <authorList>
            <person name="Zhou Z."/>
            <person name="Liu Y."/>
            <person name="Xu W."/>
            <person name="Pan J."/>
            <person name="Luo Z.H."/>
            <person name="Li M."/>
        </authorList>
    </citation>
    <scope>NUCLEOTIDE SEQUENCE [LARGE SCALE GENOMIC DNA]</scope>
    <source>
        <strain evidence="4">SpSt-966</strain>
    </source>
</reference>
<feature type="chain" id="PRO_5030928435" description="PpiC domain-containing protein" evidence="2">
    <location>
        <begin position="21"/>
        <end position="350"/>
    </location>
</feature>
<gene>
    <name evidence="4" type="ORF">ENX73_04950</name>
</gene>
<dbReference type="PROSITE" id="PS50198">
    <property type="entry name" value="PPIC_PPIASE_2"/>
    <property type="match status" value="1"/>
</dbReference>
<feature type="domain" description="PpiC" evidence="3">
    <location>
        <begin position="207"/>
        <end position="300"/>
    </location>
</feature>
<keyword evidence="2" id="KW-0732">Signal</keyword>
<dbReference type="InterPro" id="IPR000297">
    <property type="entry name" value="PPIase_PpiC"/>
</dbReference>
<dbReference type="SUPFAM" id="SSF109998">
    <property type="entry name" value="Triger factor/SurA peptide-binding domain-like"/>
    <property type="match status" value="1"/>
</dbReference>
<dbReference type="PANTHER" id="PTHR47245">
    <property type="entry name" value="PEPTIDYLPROLYL ISOMERASE"/>
    <property type="match status" value="1"/>
</dbReference>
<dbReference type="Gene3D" id="1.10.4030.10">
    <property type="entry name" value="Porin chaperone SurA, peptide-binding domain"/>
    <property type="match status" value="1"/>
</dbReference>
<evidence type="ECO:0000259" key="3">
    <source>
        <dbReference type="PROSITE" id="PS50198"/>
    </source>
</evidence>
<dbReference type="AlphaFoldDB" id="A0A7V3RF34"/>
<organism evidence="4">
    <name type="scientific">Mesoaciditoga lauensis</name>
    <dbReference type="NCBI Taxonomy" id="1495039"/>
    <lineage>
        <taxon>Bacteria</taxon>
        <taxon>Thermotogati</taxon>
        <taxon>Thermotogota</taxon>
        <taxon>Thermotogae</taxon>
        <taxon>Mesoaciditogales</taxon>
        <taxon>Mesoaciditogaceae</taxon>
        <taxon>Mesoaciditoga</taxon>
    </lineage>
</organism>